<name>A0A8J3JSW6_9ACTN</name>
<comment type="caution">
    <text evidence="2">The sequence shown here is derived from an EMBL/GenBank/DDBJ whole genome shotgun (WGS) entry which is preliminary data.</text>
</comment>
<proteinExistence type="predicted"/>
<organism evidence="2 3">
    <name type="scientific">Catellatospora chokoriensis</name>
    <dbReference type="NCBI Taxonomy" id="310353"/>
    <lineage>
        <taxon>Bacteria</taxon>
        <taxon>Bacillati</taxon>
        <taxon>Actinomycetota</taxon>
        <taxon>Actinomycetes</taxon>
        <taxon>Micromonosporales</taxon>
        <taxon>Micromonosporaceae</taxon>
        <taxon>Catellatospora</taxon>
    </lineage>
</organism>
<protein>
    <submittedName>
        <fullName evidence="2">Uncharacterized protein</fullName>
    </submittedName>
</protein>
<feature type="region of interest" description="Disordered" evidence="1">
    <location>
        <begin position="65"/>
        <end position="84"/>
    </location>
</feature>
<keyword evidence="3" id="KW-1185">Reference proteome</keyword>
<reference evidence="2 3" key="1">
    <citation type="submission" date="2021-01" db="EMBL/GenBank/DDBJ databases">
        <title>Whole genome shotgun sequence of Catellatospora chokoriensis NBRC 107358.</title>
        <authorList>
            <person name="Komaki H."/>
            <person name="Tamura T."/>
        </authorList>
    </citation>
    <scope>NUCLEOTIDE SEQUENCE [LARGE SCALE GENOMIC DNA]</scope>
    <source>
        <strain evidence="2 3">NBRC 107358</strain>
    </source>
</reference>
<gene>
    <name evidence="2" type="ORF">Cch02nite_39150</name>
</gene>
<dbReference type="AlphaFoldDB" id="A0A8J3JSW6"/>
<evidence type="ECO:0000313" key="3">
    <source>
        <dbReference type="Proteomes" id="UP000619293"/>
    </source>
</evidence>
<evidence type="ECO:0000256" key="1">
    <source>
        <dbReference type="SAM" id="MobiDB-lite"/>
    </source>
</evidence>
<dbReference type="EMBL" id="BONG01000023">
    <property type="protein sequence ID" value="GIF90471.1"/>
    <property type="molecule type" value="Genomic_DNA"/>
</dbReference>
<accession>A0A8J3JSW6</accession>
<feature type="compositionally biased region" description="Polar residues" evidence="1">
    <location>
        <begin position="74"/>
        <end position="84"/>
    </location>
</feature>
<dbReference type="Proteomes" id="UP000619293">
    <property type="component" value="Unassembled WGS sequence"/>
</dbReference>
<sequence length="84" mass="9381">MRSIDSTRRLGTAQEIEDYEQELVDRFLLASVGAGCRDSTIAGDRSVLFEFIRFLGRPAWTARPADADRYRRTSGGTSAGRTPR</sequence>
<evidence type="ECO:0000313" key="2">
    <source>
        <dbReference type="EMBL" id="GIF90471.1"/>
    </source>
</evidence>